<organism evidence="9 10">
    <name type="scientific">Clunio marinus</name>
    <dbReference type="NCBI Taxonomy" id="568069"/>
    <lineage>
        <taxon>Eukaryota</taxon>
        <taxon>Metazoa</taxon>
        <taxon>Ecdysozoa</taxon>
        <taxon>Arthropoda</taxon>
        <taxon>Hexapoda</taxon>
        <taxon>Insecta</taxon>
        <taxon>Pterygota</taxon>
        <taxon>Neoptera</taxon>
        <taxon>Endopterygota</taxon>
        <taxon>Diptera</taxon>
        <taxon>Nematocera</taxon>
        <taxon>Chironomoidea</taxon>
        <taxon>Chironomidae</taxon>
        <taxon>Clunio</taxon>
    </lineage>
</organism>
<comment type="subcellular location">
    <subcellularLocation>
        <location evidence="1">Secreted</location>
    </subcellularLocation>
</comment>
<evidence type="ECO:0000256" key="4">
    <source>
        <dbReference type="ARBA" id="ARBA00022900"/>
    </source>
</evidence>
<evidence type="ECO:0000256" key="1">
    <source>
        <dbReference type="ARBA" id="ARBA00004613"/>
    </source>
</evidence>
<keyword evidence="2" id="KW-0964">Secreted</keyword>
<keyword evidence="5" id="KW-1015">Disulfide bond</keyword>
<dbReference type="SUPFAM" id="SSF57283">
    <property type="entry name" value="PMP inhibitors"/>
    <property type="match status" value="1"/>
</dbReference>
<dbReference type="Proteomes" id="UP000183832">
    <property type="component" value="Unassembled WGS sequence"/>
</dbReference>
<dbReference type="Pfam" id="PF05375">
    <property type="entry name" value="Pacifastin_I"/>
    <property type="match status" value="1"/>
</dbReference>
<keyword evidence="3" id="KW-0646">Protease inhibitor</keyword>
<evidence type="ECO:0000256" key="5">
    <source>
        <dbReference type="ARBA" id="ARBA00023157"/>
    </source>
</evidence>
<proteinExistence type="inferred from homology"/>
<evidence type="ECO:0000256" key="7">
    <source>
        <dbReference type="SAM" id="SignalP"/>
    </source>
</evidence>
<evidence type="ECO:0000313" key="9">
    <source>
        <dbReference type="EMBL" id="CRL06255.1"/>
    </source>
</evidence>
<dbReference type="GO" id="GO:0005576">
    <property type="term" value="C:extracellular region"/>
    <property type="evidence" value="ECO:0007669"/>
    <property type="project" value="UniProtKB-SubCell"/>
</dbReference>
<evidence type="ECO:0000256" key="6">
    <source>
        <dbReference type="ARBA" id="ARBA00029459"/>
    </source>
</evidence>
<protein>
    <submittedName>
        <fullName evidence="9">CLUMA_CG019037, isoform A</fullName>
    </submittedName>
</protein>
<dbReference type="GO" id="GO:0004867">
    <property type="term" value="F:serine-type endopeptidase inhibitor activity"/>
    <property type="evidence" value="ECO:0007669"/>
    <property type="project" value="UniProtKB-KW"/>
</dbReference>
<keyword evidence="4" id="KW-0722">Serine protease inhibitor</keyword>
<sequence>MKTLAIIAILGFVAVCSAIPSPQRARQWRDSIIQSIGHRKRQTFGCPNGEIYYEDCNTCTCIDNVRYQCTTLECHHGPRFQDTPTGPIDIVAHEAPEFVEDE</sequence>
<dbReference type="EMBL" id="CVRI01000066">
    <property type="protein sequence ID" value="CRL06255.1"/>
    <property type="molecule type" value="Genomic_DNA"/>
</dbReference>
<feature type="signal peptide" evidence="7">
    <location>
        <begin position="1"/>
        <end position="18"/>
    </location>
</feature>
<keyword evidence="7" id="KW-0732">Signal</keyword>
<feature type="domain" description="Pacifastin" evidence="8">
    <location>
        <begin position="46"/>
        <end position="82"/>
    </location>
</feature>
<evidence type="ECO:0000256" key="2">
    <source>
        <dbReference type="ARBA" id="ARBA00022525"/>
    </source>
</evidence>
<comment type="similarity">
    <text evidence="6">Belongs to the protease inhibitor I19 family.</text>
</comment>
<feature type="chain" id="PRO_5012678613" evidence="7">
    <location>
        <begin position="19"/>
        <end position="102"/>
    </location>
</feature>
<dbReference type="InterPro" id="IPR008037">
    <property type="entry name" value="Pacifastin_dom"/>
</dbReference>
<evidence type="ECO:0000313" key="10">
    <source>
        <dbReference type="Proteomes" id="UP000183832"/>
    </source>
</evidence>
<dbReference type="AlphaFoldDB" id="A0A1J1J1I2"/>
<keyword evidence="10" id="KW-1185">Reference proteome</keyword>
<dbReference type="InterPro" id="IPR036201">
    <property type="entry name" value="Pacifastin_dom_sf"/>
</dbReference>
<reference evidence="9 10" key="1">
    <citation type="submission" date="2015-04" db="EMBL/GenBank/DDBJ databases">
        <authorList>
            <person name="Syromyatnikov M.Y."/>
            <person name="Popov V.N."/>
        </authorList>
    </citation>
    <scope>NUCLEOTIDE SEQUENCE [LARGE SCALE GENOMIC DNA]</scope>
</reference>
<name>A0A1J1J1I2_9DIPT</name>
<evidence type="ECO:0000256" key="3">
    <source>
        <dbReference type="ARBA" id="ARBA00022690"/>
    </source>
</evidence>
<gene>
    <name evidence="9" type="ORF">CLUMA_CG019037</name>
</gene>
<accession>A0A1J1J1I2</accession>
<evidence type="ECO:0000259" key="8">
    <source>
        <dbReference type="Pfam" id="PF05375"/>
    </source>
</evidence>